<reference evidence="1 2" key="1">
    <citation type="journal article" date="2018" name="Biotechnol. Biofuels">
        <title>Integrative visual omics of the white-rot fungus Polyporus brumalis exposes the biotechnological potential of its oxidative enzymes for delignifying raw plant biomass.</title>
        <authorList>
            <person name="Miyauchi S."/>
            <person name="Rancon A."/>
            <person name="Drula E."/>
            <person name="Hage H."/>
            <person name="Chaduli D."/>
            <person name="Favel A."/>
            <person name="Grisel S."/>
            <person name="Henrissat B."/>
            <person name="Herpoel-Gimbert I."/>
            <person name="Ruiz-Duenas F.J."/>
            <person name="Chevret D."/>
            <person name="Hainaut M."/>
            <person name="Lin J."/>
            <person name="Wang M."/>
            <person name="Pangilinan J."/>
            <person name="Lipzen A."/>
            <person name="Lesage-Meessen L."/>
            <person name="Navarro D."/>
            <person name="Riley R."/>
            <person name="Grigoriev I.V."/>
            <person name="Zhou S."/>
            <person name="Raouche S."/>
            <person name="Rosso M.N."/>
        </authorList>
    </citation>
    <scope>NUCLEOTIDE SEQUENCE [LARGE SCALE GENOMIC DNA]</scope>
    <source>
        <strain evidence="1 2">BRFM 1820</strain>
    </source>
</reference>
<dbReference type="EMBL" id="KZ857461">
    <property type="protein sequence ID" value="RDX43698.1"/>
    <property type="molecule type" value="Genomic_DNA"/>
</dbReference>
<sequence>MRRCAEVTLVRLWAYTRCGRYHVWGYYDSMNRTAEEVRAFGRLSATWPRSAVRNCGCGSNVMAALREVRESRAESSTVSGRESCVVVVGYTKLREI</sequence>
<organism evidence="1 2">
    <name type="scientific">Lentinus brumalis</name>
    <dbReference type="NCBI Taxonomy" id="2498619"/>
    <lineage>
        <taxon>Eukaryota</taxon>
        <taxon>Fungi</taxon>
        <taxon>Dikarya</taxon>
        <taxon>Basidiomycota</taxon>
        <taxon>Agaricomycotina</taxon>
        <taxon>Agaricomycetes</taxon>
        <taxon>Polyporales</taxon>
        <taxon>Polyporaceae</taxon>
        <taxon>Lentinus</taxon>
    </lineage>
</organism>
<evidence type="ECO:0000313" key="2">
    <source>
        <dbReference type="Proteomes" id="UP000256964"/>
    </source>
</evidence>
<dbReference type="AlphaFoldDB" id="A0A371CTS2"/>
<dbReference type="Proteomes" id="UP000256964">
    <property type="component" value="Unassembled WGS sequence"/>
</dbReference>
<gene>
    <name evidence="1" type="ORF">OH76DRAFT_1189320</name>
</gene>
<proteinExistence type="predicted"/>
<accession>A0A371CTS2</accession>
<keyword evidence="2" id="KW-1185">Reference proteome</keyword>
<evidence type="ECO:0000313" key="1">
    <source>
        <dbReference type="EMBL" id="RDX43698.1"/>
    </source>
</evidence>
<protein>
    <submittedName>
        <fullName evidence="1">Uncharacterized protein</fullName>
    </submittedName>
</protein>
<name>A0A371CTS2_9APHY</name>